<gene>
    <name evidence="1" type="ORF">IPO85_12000</name>
</gene>
<name>A0A9D7XHW8_9BACT</name>
<sequence>MHFFIKINIIAKQKSPEQIKRIELSHKPTKLKLERNLNPEYIECNNLALEYGSRILSSYTIPFSFGFDHNKLWIITEADRSSTTILFPSDY</sequence>
<proteinExistence type="predicted"/>
<evidence type="ECO:0000313" key="2">
    <source>
        <dbReference type="Proteomes" id="UP000808349"/>
    </source>
</evidence>
<reference evidence="1 2" key="1">
    <citation type="submission" date="2020-10" db="EMBL/GenBank/DDBJ databases">
        <title>Connecting structure to function with the recovery of over 1000 high-quality activated sludge metagenome-assembled genomes encoding full-length rRNA genes using long-read sequencing.</title>
        <authorList>
            <person name="Singleton C.M."/>
            <person name="Petriglieri F."/>
            <person name="Kristensen J.M."/>
            <person name="Kirkegaard R.H."/>
            <person name="Michaelsen T.Y."/>
            <person name="Andersen M.H."/>
            <person name="Karst S.M."/>
            <person name="Dueholm M.S."/>
            <person name="Nielsen P.H."/>
            <person name="Albertsen M."/>
        </authorList>
    </citation>
    <scope>NUCLEOTIDE SEQUENCE [LARGE SCALE GENOMIC DNA]</scope>
    <source>
        <strain evidence="1">Ribe_18-Q3-R11-54_BAT3C.373</strain>
    </source>
</reference>
<dbReference type="AlphaFoldDB" id="A0A9D7XHW8"/>
<comment type="caution">
    <text evidence="1">The sequence shown here is derived from an EMBL/GenBank/DDBJ whole genome shotgun (WGS) entry which is preliminary data.</text>
</comment>
<accession>A0A9D7XHW8</accession>
<dbReference type="EMBL" id="JADKFW010000008">
    <property type="protein sequence ID" value="MBK9718212.1"/>
    <property type="molecule type" value="Genomic_DNA"/>
</dbReference>
<dbReference type="Proteomes" id="UP000808349">
    <property type="component" value="Unassembled WGS sequence"/>
</dbReference>
<organism evidence="1 2">
    <name type="scientific">Candidatus Defluviibacterium haderslevense</name>
    <dbReference type="NCBI Taxonomy" id="2981993"/>
    <lineage>
        <taxon>Bacteria</taxon>
        <taxon>Pseudomonadati</taxon>
        <taxon>Bacteroidota</taxon>
        <taxon>Saprospiria</taxon>
        <taxon>Saprospirales</taxon>
        <taxon>Saprospiraceae</taxon>
        <taxon>Candidatus Defluviibacterium</taxon>
    </lineage>
</organism>
<evidence type="ECO:0000313" key="1">
    <source>
        <dbReference type="EMBL" id="MBK9718212.1"/>
    </source>
</evidence>
<protein>
    <submittedName>
        <fullName evidence="1">Uncharacterized protein</fullName>
    </submittedName>
</protein>